<dbReference type="PROSITE" id="PS50804">
    <property type="entry name" value="SCAN_BOX"/>
    <property type="match status" value="1"/>
</dbReference>
<evidence type="ECO:0000256" key="2">
    <source>
        <dbReference type="PROSITE-ProRule" id="PRU00187"/>
    </source>
</evidence>
<organism evidence="5 6">
    <name type="scientific">Trichechus manatus latirostris</name>
    <name type="common">Florida manatee</name>
    <dbReference type="NCBI Taxonomy" id="127582"/>
    <lineage>
        <taxon>Eukaryota</taxon>
        <taxon>Metazoa</taxon>
        <taxon>Chordata</taxon>
        <taxon>Craniata</taxon>
        <taxon>Vertebrata</taxon>
        <taxon>Euteleostomi</taxon>
        <taxon>Mammalia</taxon>
        <taxon>Eutheria</taxon>
        <taxon>Afrotheria</taxon>
        <taxon>Sirenia</taxon>
        <taxon>Trichechidae</taxon>
        <taxon>Trichechus</taxon>
    </lineage>
</organism>
<dbReference type="FunFam" id="1.10.4020.10:FF:000001">
    <property type="entry name" value="zinc finger protein 263 isoform X1"/>
    <property type="match status" value="1"/>
</dbReference>
<keyword evidence="1 2" id="KW-0539">Nucleus</keyword>
<name>A0A2Y9RPM8_TRIMA</name>
<dbReference type="GO" id="GO:0005634">
    <property type="term" value="C:nucleus"/>
    <property type="evidence" value="ECO:0007669"/>
    <property type="project" value="UniProtKB-SubCell"/>
</dbReference>
<sequence>MATGPESFEQEGLVIIKMEEDEAAPWEPGPLQEPQPPTLPPRLGRDPRHRFRSFRYEEASSPHEALIQLRKLCRLWLQPELHSKEQMLELLVLEQFLGVLPSDARVWVEAQCPKSGEEAAALVEDLTQMFQETVLAQDPHEDGQSGDPAEVAKPFSDGAQVSCESSEAEDGTYCCPPPTHSSV</sequence>
<dbReference type="PANTHER" id="PTHR45935">
    <property type="entry name" value="PROTEIN ZBED8-RELATED"/>
    <property type="match status" value="1"/>
</dbReference>
<keyword evidence="5" id="KW-1185">Reference proteome</keyword>
<dbReference type="Gene3D" id="1.10.4020.10">
    <property type="entry name" value="DNA breaking-rejoining enzymes"/>
    <property type="match status" value="1"/>
</dbReference>
<dbReference type="SMART" id="SM00431">
    <property type="entry name" value="SCAN"/>
    <property type="match status" value="1"/>
</dbReference>
<evidence type="ECO:0000313" key="5">
    <source>
        <dbReference type="Proteomes" id="UP000248480"/>
    </source>
</evidence>
<evidence type="ECO:0000256" key="3">
    <source>
        <dbReference type="SAM" id="MobiDB-lite"/>
    </source>
</evidence>
<evidence type="ECO:0000256" key="1">
    <source>
        <dbReference type="ARBA" id="ARBA00023242"/>
    </source>
</evidence>
<protein>
    <submittedName>
        <fullName evidence="6">Zinc finger and SCAN domain-containing protein 22-like</fullName>
    </submittedName>
</protein>
<dbReference type="Pfam" id="PF02023">
    <property type="entry name" value="SCAN"/>
    <property type="match status" value="1"/>
</dbReference>
<gene>
    <name evidence="6" type="primary">LOC101360876</name>
</gene>
<dbReference type="GeneID" id="101360876"/>
<dbReference type="CDD" id="cd07936">
    <property type="entry name" value="SCAN"/>
    <property type="match status" value="1"/>
</dbReference>
<dbReference type="InterPro" id="IPR050916">
    <property type="entry name" value="SCAN-C2H2_zinc_finger"/>
</dbReference>
<dbReference type="PANTHER" id="PTHR45935:SF15">
    <property type="entry name" value="SCAN BOX DOMAIN-CONTAINING PROTEIN"/>
    <property type="match status" value="1"/>
</dbReference>
<comment type="subcellular location">
    <subcellularLocation>
        <location evidence="2">Nucleus</location>
    </subcellularLocation>
</comment>
<dbReference type="InterPro" id="IPR003309">
    <property type="entry name" value="SCAN_dom"/>
</dbReference>
<dbReference type="Proteomes" id="UP000248480">
    <property type="component" value="Unplaced"/>
</dbReference>
<proteinExistence type="predicted"/>
<dbReference type="KEGG" id="tmu:101360876"/>
<evidence type="ECO:0000313" key="6">
    <source>
        <dbReference type="RefSeq" id="XP_023596965.1"/>
    </source>
</evidence>
<reference evidence="6" key="1">
    <citation type="submission" date="2025-08" db="UniProtKB">
        <authorList>
            <consortium name="RefSeq"/>
        </authorList>
    </citation>
    <scope>IDENTIFICATION</scope>
</reference>
<dbReference type="RefSeq" id="XP_023596965.1">
    <property type="nucleotide sequence ID" value="XM_023741197.1"/>
</dbReference>
<feature type="domain" description="SCAN box" evidence="4">
    <location>
        <begin position="48"/>
        <end position="126"/>
    </location>
</feature>
<dbReference type="AlphaFoldDB" id="A0A2Y9RPM8"/>
<feature type="region of interest" description="Disordered" evidence="3">
    <location>
        <begin position="138"/>
        <end position="183"/>
    </location>
</feature>
<dbReference type="InParanoid" id="A0A2Y9RPM8"/>
<dbReference type="SUPFAM" id="SSF47353">
    <property type="entry name" value="Retrovirus capsid dimerization domain-like"/>
    <property type="match status" value="1"/>
</dbReference>
<feature type="region of interest" description="Disordered" evidence="3">
    <location>
        <begin position="23"/>
        <end position="47"/>
    </location>
</feature>
<dbReference type="InterPro" id="IPR038269">
    <property type="entry name" value="SCAN_sf"/>
</dbReference>
<feature type="compositionally biased region" description="Pro residues" evidence="3">
    <location>
        <begin position="27"/>
        <end position="40"/>
    </location>
</feature>
<accession>A0A2Y9RPM8</accession>
<evidence type="ECO:0000259" key="4">
    <source>
        <dbReference type="PROSITE" id="PS50804"/>
    </source>
</evidence>